<evidence type="ECO:0000256" key="8">
    <source>
        <dbReference type="ARBA" id="ARBA00022755"/>
    </source>
</evidence>
<reference evidence="18 19" key="1">
    <citation type="journal article" date="2018" name="Genome Biol. Evol.">
        <title>Cladogenesis and Genomic Streamlining in Extracellular Endosymbionts of Tropical Stink Bugs.</title>
        <authorList>
            <person name="Otero-Bravo A."/>
            <person name="Goffredi S."/>
            <person name="Sabree Z.L."/>
        </authorList>
    </citation>
    <scope>NUCLEOTIDE SEQUENCE [LARGE SCALE GENOMIC DNA]</scope>
    <source>
        <strain evidence="18 19">SoEO</strain>
    </source>
</reference>
<dbReference type="EC" id="6.3.4.13" evidence="4 15"/>
<dbReference type="RefSeq" id="WP_136132381.1">
    <property type="nucleotide sequence ID" value="NZ_PDKR01000001.1"/>
</dbReference>
<dbReference type="Pfam" id="PF02844">
    <property type="entry name" value="GARS_N"/>
    <property type="match status" value="1"/>
</dbReference>
<dbReference type="HAMAP" id="MF_00138">
    <property type="entry name" value="GARS"/>
    <property type="match status" value="1"/>
</dbReference>
<evidence type="ECO:0000256" key="1">
    <source>
        <dbReference type="ARBA" id="ARBA00001936"/>
    </source>
</evidence>
<dbReference type="InterPro" id="IPR013815">
    <property type="entry name" value="ATP_grasp_subdomain_1"/>
</dbReference>
<gene>
    <name evidence="15" type="primary">purD</name>
    <name evidence="18" type="ORF">CRV09_01480</name>
</gene>
<dbReference type="InterPro" id="IPR000115">
    <property type="entry name" value="PRibGlycinamide_synth"/>
</dbReference>
<keyword evidence="9 16" id="KW-0067">ATP-binding</keyword>
<dbReference type="PROSITE" id="PS00184">
    <property type="entry name" value="GARS"/>
    <property type="match status" value="1"/>
</dbReference>
<dbReference type="Proteomes" id="UP000295937">
    <property type="component" value="Unassembled WGS sequence"/>
</dbReference>
<dbReference type="GO" id="GO:0004637">
    <property type="term" value="F:phosphoribosylamine-glycine ligase activity"/>
    <property type="evidence" value="ECO:0007669"/>
    <property type="project" value="UniProtKB-UniRule"/>
</dbReference>
<name>A0A2P5T2X0_9GAMM</name>
<sequence length="421" mass="46749">MKILIIGNGGREHALAWKAAQSPLADIVFVAPGNAGTFLEPGVQNVDISSTDINSLVNFALKEKIDLTIIGPEKPIIMGIVDKFRDVGLNIFGPTKSASQIESSKFFCKKFLSRHNISSANYKYFTEIKPAISYINTIPLPIVIKADGITGGKGVIISTNIKEAENIVKNMIQGNLFGDAGKRIIIEEFLYGEEVSFIVMVDGKNILPLATSQDYKRIGNNDTGLNTGGMGSRSPALLVTAKIYQNIMDLIIYPTIFGMLLEDNMYTGFLYAGIIINELGQPQVIEFNCRLGDPETQSLMIRLKSDIVDLCFAGCNKTLSKKFINWDNRYALSLVLTSKGYPSYYINDEKIYGLPKKSFSHSKIFHAGTSLNGNQFITNGGRVLCITTIDRNTKMLQKRAYKIAKSIYWKNIYYRNDIGYC</sequence>
<evidence type="ECO:0000256" key="7">
    <source>
        <dbReference type="ARBA" id="ARBA00022741"/>
    </source>
</evidence>
<evidence type="ECO:0000256" key="10">
    <source>
        <dbReference type="ARBA" id="ARBA00022842"/>
    </source>
</evidence>
<feature type="domain" description="ATP-grasp" evidence="17">
    <location>
        <begin position="109"/>
        <end position="316"/>
    </location>
</feature>
<organism evidence="18 19">
    <name type="scientific">Candidatus Pantoea edessiphila</name>
    <dbReference type="NCBI Taxonomy" id="2044610"/>
    <lineage>
        <taxon>Bacteria</taxon>
        <taxon>Pseudomonadati</taxon>
        <taxon>Pseudomonadota</taxon>
        <taxon>Gammaproteobacteria</taxon>
        <taxon>Enterobacterales</taxon>
        <taxon>Erwiniaceae</taxon>
        <taxon>Pantoea</taxon>
    </lineage>
</organism>
<dbReference type="UniPathway" id="UPA00074">
    <property type="reaction ID" value="UER00125"/>
</dbReference>
<dbReference type="FunFam" id="3.30.470.20:FF:000031">
    <property type="entry name" value="Phosphoribosylamine--glycine ligase"/>
    <property type="match status" value="1"/>
</dbReference>
<dbReference type="Pfam" id="PF01071">
    <property type="entry name" value="GARS_A"/>
    <property type="match status" value="1"/>
</dbReference>
<keyword evidence="6" id="KW-0479">Metal-binding</keyword>
<keyword evidence="8 15" id="KW-0658">Purine biosynthesis</keyword>
<dbReference type="SUPFAM" id="SSF56059">
    <property type="entry name" value="Glutathione synthetase ATP-binding domain-like"/>
    <property type="match status" value="1"/>
</dbReference>
<keyword evidence="7 16" id="KW-0547">Nucleotide-binding</keyword>
<dbReference type="Pfam" id="PF02843">
    <property type="entry name" value="GARS_C"/>
    <property type="match status" value="1"/>
</dbReference>
<dbReference type="OrthoDB" id="9807240at2"/>
<evidence type="ECO:0000256" key="5">
    <source>
        <dbReference type="ARBA" id="ARBA00022598"/>
    </source>
</evidence>
<comment type="pathway">
    <text evidence="3 15">Purine metabolism; IMP biosynthesis via de novo pathway; N(1)-(5-phospho-D-ribosyl)glycinamide from 5-phospho-alpha-D-ribose 1-diphosphate: step 2/2.</text>
</comment>
<dbReference type="EMBL" id="PDKR01000001">
    <property type="protein sequence ID" value="PPI88954.1"/>
    <property type="molecule type" value="Genomic_DNA"/>
</dbReference>
<keyword evidence="11" id="KW-0464">Manganese</keyword>
<dbReference type="GO" id="GO:0009113">
    <property type="term" value="P:purine nucleobase biosynthetic process"/>
    <property type="evidence" value="ECO:0007669"/>
    <property type="project" value="InterPro"/>
</dbReference>
<dbReference type="InterPro" id="IPR016185">
    <property type="entry name" value="PreATP-grasp_dom_sf"/>
</dbReference>
<dbReference type="SMART" id="SM01210">
    <property type="entry name" value="GARS_C"/>
    <property type="match status" value="1"/>
</dbReference>
<dbReference type="InterPro" id="IPR011761">
    <property type="entry name" value="ATP-grasp"/>
</dbReference>
<dbReference type="PROSITE" id="PS50975">
    <property type="entry name" value="ATP_GRASP"/>
    <property type="match status" value="1"/>
</dbReference>
<evidence type="ECO:0000256" key="12">
    <source>
        <dbReference type="ARBA" id="ARBA00038345"/>
    </source>
</evidence>
<evidence type="ECO:0000256" key="9">
    <source>
        <dbReference type="ARBA" id="ARBA00022840"/>
    </source>
</evidence>
<comment type="cofactor">
    <cofactor evidence="2">
        <name>Mg(2+)</name>
        <dbReference type="ChEBI" id="CHEBI:18420"/>
    </cofactor>
</comment>
<dbReference type="Gene3D" id="3.90.600.10">
    <property type="entry name" value="Phosphoribosylglycinamide synthetase, C-terminal domain"/>
    <property type="match status" value="1"/>
</dbReference>
<evidence type="ECO:0000259" key="17">
    <source>
        <dbReference type="PROSITE" id="PS50975"/>
    </source>
</evidence>
<dbReference type="FunFam" id="3.40.50.20:FF:000006">
    <property type="entry name" value="Phosphoribosylamine--glycine ligase, chloroplastic"/>
    <property type="match status" value="1"/>
</dbReference>
<evidence type="ECO:0000256" key="11">
    <source>
        <dbReference type="ARBA" id="ARBA00023211"/>
    </source>
</evidence>
<keyword evidence="5 15" id="KW-0436">Ligase</keyword>
<evidence type="ECO:0000256" key="14">
    <source>
        <dbReference type="ARBA" id="ARBA00042864"/>
    </source>
</evidence>
<comment type="similarity">
    <text evidence="12 15">Belongs to the GARS family.</text>
</comment>
<dbReference type="Gene3D" id="3.40.50.20">
    <property type="match status" value="1"/>
</dbReference>
<comment type="caution">
    <text evidence="18">The sequence shown here is derived from an EMBL/GenBank/DDBJ whole genome shotgun (WGS) entry which is preliminary data.</text>
</comment>
<dbReference type="PANTHER" id="PTHR43472">
    <property type="entry name" value="PHOSPHORIBOSYLAMINE--GLYCINE LIGASE"/>
    <property type="match status" value="1"/>
</dbReference>
<dbReference type="InterPro" id="IPR020560">
    <property type="entry name" value="PRibGlycinamide_synth_C-dom"/>
</dbReference>
<dbReference type="InterPro" id="IPR020561">
    <property type="entry name" value="PRibGlycinamid_synth_ATP-grasp"/>
</dbReference>
<dbReference type="GO" id="GO:0046872">
    <property type="term" value="F:metal ion binding"/>
    <property type="evidence" value="ECO:0007669"/>
    <property type="project" value="UniProtKB-KW"/>
</dbReference>
<evidence type="ECO:0000313" key="19">
    <source>
        <dbReference type="Proteomes" id="UP000295937"/>
    </source>
</evidence>
<dbReference type="InterPro" id="IPR020559">
    <property type="entry name" value="PRibGlycinamide_synth_CS"/>
</dbReference>
<protein>
    <recommendedName>
        <fullName evidence="4 15">Phosphoribosylamine--glycine ligase</fullName>
        <ecNumber evidence="4 15">6.3.4.13</ecNumber>
    </recommendedName>
    <alternativeName>
        <fullName evidence="15">GARS</fullName>
    </alternativeName>
    <alternativeName>
        <fullName evidence="13 15">Glycinamide ribonucleotide synthetase</fullName>
    </alternativeName>
    <alternativeName>
        <fullName evidence="14 15">Phosphoribosylglycinamide synthetase</fullName>
    </alternativeName>
</protein>
<evidence type="ECO:0000256" key="13">
    <source>
        <dbReference type="ARBA" id="ARBA00042242"/>
    </source>
</evidence>
<dbReference type="Gene3D" id="3.30.470.20">
    <property type="entry name" value="ATP-grasp fold, B domain"/>
    <property type="match status" value="1"/>
</dbReference>
<dbReference type="InterPro" id="IPR037123">
    <property type="entry name" value="PRibGlycinamide_synth_C_sf"/>
</dbReference>
<proteinExistence type="inferred from homology"/>
<dbReference type="PANTHER" id="PTHR43472:SF1">
    <property type="entry name" value="PHOSPHORIBOSYLAMINE--GLYCINE LIGASE, CHLOROPLASTIC"/>
    <property type="match status" value="1"/>
</dbReference>
<comment type="catalytic activity">
    <reaction evidence="15">
        <text>5-phospho-beta-D-ribosylamine + glycine + ATP = N(1)-(5-phospho-beta-D-ribosyl)glycinamide + ADP + phosphate + H(+)</text>
        <dbReference type="Rhea" id="RHEA:17453"/>
        <dbReference type="ChEBI" id="CHEBI:15378"/>
        <dbReference type="ChEBI" id="CHEBI:30616"/>
        <dbReference type="ChEBI" id="CHEBI:43474"/>
        <dbReference type="ChEBI" id="CHEBI:57305"/>
        <dbReference type="ChEBI" id="CHEBI:58681"/>
        <dbReference type="ChEBI" id="CHEBI:143788"/>
        <dbReference type="ChEBI" id="CHEBI:456216"/>
        <dbReference type="EC" id="6.3.4.13"/>
    </reaction>
</comment>
<evidence type="ECO:0000256" key="3">
    <source>
        <dbReference type="ARBA" id="ARBA00005174"/>
    </source>
</evidence>
<dbReference type="SUPFAM" id="SSF51246">
    <property type="entry name" value="Rudiment single hybrid motif"/>
    <property type="match status" value="1"/>
</dbReference>
<dbReference type="InterPro" id="IPR020562">
    <property type="entry name" value="PRibGlycinamide_synth_N"/>
</dbReference>
<accession>A0A2P5T2X0</accession>
<dbReference type="Gene3D" id="3.30.1490.20">
    <property type="entry name" value="ATP-grasp fold, A domain"/>
    <property type="match status" value="1"/>
</dbReference>
<dbReference type="AlphaFoldDB" id="A0A2P5T2X0"/>
<dbReference type="SUPFAM" id="SSF52440">
    <property type="entry name" value="PreATP-grasp domain"/>
    <property type="match status" value="1"/>
</dbReference>
<dbReference type="SMART" id="SM01209">
    <property type="entry name" value="GARS_A"/>
    <property type="match status" value="1"/>
</dbReference>
<comment type="cofactor">
    <cofactor evidence="1">
        <name>Mn(2+)</name>
        <dbReference type="ChEBI" id="CHEBI:29035"/>
    </cofactor>
</comment>
<dbReference type="NCBIfam" id="TIGR00877">
    <property type="entry name" value="purD"/>
    <property type="match status" value="1"/>
</dbReference>
<dbReference type="GO" id="GO:0005524">
    <property type="term" value="F:ATP binding"/>
    <property type="evidence" value="ECO:0007669"/>
    <property type="project" value="UniProtKB-UniRule"/>
</dbReference>
<dbReference type="InterPro" id="IPR011054">
    <property type="entry name" value="Rudment_hybrid_motif"/>
</dbReference>
<keyword evidence="10" id="KW-0460">Magnesium</keyword>
<evidence type="ECO:0000313" key="18">
    <source>
        <dbReference type="EMBL" id="PPI88954.1"/>
    </source>
</evidence>
<evidence type="ECO:0000256" key="15">
    <source>
        <dbReference type="HAMAP-Rule" id="MF_00138"/>
    </source>
</evidence>
<evidence type="ECO:0000256" key="16">
    <source>
        <dbReference type="PROSITE-ProRule" id="PRU00409"/>
    </source>
</evidence>
<dbReference type="GO" id="GO:0006189">
    <property type="term" value="P:'de novo' IMP biosynthetic process"/>
    <property type="evidence" value="ECO:0007669"/>
    <property type="project" value="UniProtKB-UniRule"/>
</dbReference>
<evidence type="ECO:0000256" key="2">
    <source>
        <dbReference type="ARBA" id="ARBA00001946"/>
    </source>
</evidence>
<evidence type="ECO:0000256" key="4">
    <source>
        <dbReference type="ARBA" id="ARBA00013255"/>
    </source>
</evidence>
<evidence type="ECO:0000256" key="6">
    <source>
        <dbReference type="ARBA" id="ARBA00022723"/>
    </source>
</evidence>